<proteinExistence type="inferred from homology"/>
<dbReference type="Proteomes" id="UP001162164">
    <property type="component" value="Unassembled WGS sequence"/>
</dbReference>
<keyword evidence="4" id="KW-0233">DNA recombination</keyword>
<dbReference type="InterPro" id="IPR036599">
    <property type="entry name" value="DNA_ligase_N_sf"/>
</dbReference>
<accession>A0ABQ9JU09</accession>
<feature type="compositionally biased region" description="Basic and acidic residues" evidence="6">
    <location>
        <begin position="156"/>
        <end position="170"/>
    </location>
</feature>
<dbReference type="EMBL" id="JAPWTJ010000185">
    <property type="protein sequence ID" value="KAJ8981389.1"/>
    <property type="molecule type" value="Genomic_DNA"/>
</dbReference>
<sequence>MNTRNISKVTLCNSFTNMHMVSSKVIKDGKRSRKLSSESSDSDTTIRKNVKKEEIKLETPVKRSSSKGDIHIRYYKGAKINRAYRLQLRKPGAAVAGRHGEPHQEKRRRYFNSLLTQLAPPVTGFLPVLRTSSGKRARVLSSDESSDESNNCCTSENKDADNRKQTDLKKQKISISAKAENDSNSDAVNDKKILEKGKNNLVFAILSELHQVPYSALARTLEGIEQISARLKIIQILSNYFRSVIVLTPEDLLPSVYLCLNKLAPAYEGLELGIAETNLMKAIAQSTGRNMAQIKADVQEVGDLGVEAEKSKSNQRMTM</sequence>
<organism evidence="8 9">
    <name type="scientific">Molorchus minor</name>
    <dbReference type="NCBI Taxonomy" id="1323400"/>
    <lineage>
        <taxon>Eukaryota</taxon>
        <taxon>Metazoa</taxon>
        <taxon>Ecdysozoa</taxon>
        <taxon>Arthropoda</taxon>
        <taxon>Hexapoda</taxon>
        <taxon>Insecta</taxon>
        <taxon>Pterygota</taxon>
        <taxon>Neoptera</taxon>
        <taxon>Endopterygota</taxon>
        <taxon>Coleoptera</taxon>
        <taxon>Polyphaga</taxon>
        <taxon>Cucujiformia</taxon>
        <taxon>Chrysomeloidea</taxon>
        <taxon>Cerambycidae</taxon>
        <taxon>Lamiinae</taxon>
        <taxon>Monochamini</taxon>
        <taxon>Molorchus</taxon>
    </lineage>
</organism>
<evidence type="ECO:0000256" key="1">
    <source>
        <dbReference type="ARBA" id="ARBA00007572"/>
    </source>
</evidence>
<dbReference type="SUPFAM" id="SSF117018">
    <property type="entry name" value="ATP-dependent DNA ligase DNA-binding domain"/>
    <property type="match status" value="1"/>
</dbReference>
<name>A0ABQ9JU09_9CUCU</name>
<feature type="region of interest" description="Disordered" evidence="6">
    <location>
        <begin position="26"/>
        <end position="47"/>
    </location>
</feature>
<gene>
    <name evidence="8" type="ORF">NQ317_002583</name>
</gene>
<dbReference type="InterPro" id="IPR012308">
    <property type="entry name" value="DNA_ligase_ATP-dep_N"/>
</dbReference>
<feature type="domain" description="DNA ligase ATP-dependent N-terminal" evidence="7">
    <location>
        <begin position="213"/>
        <end position="317"/>
    </location>
</feature>
<evidence type="ECO:0000256" key="3">
    <source>
        <dbReference type="ARBA" id="ARBA00022763"/>
    </source>
</evidence>
<evidence type="ECO:0000256" key="2">
    <source>
        <dbReference type="ARBA" id="ARBA00022598"/>
    </source>
</evidence>
<protein>
    <recommendedName>
        <fullName evidence="7">DNA ligase ATP-dependent N-terminal domain-containing protein</fullName>
    </recommendedName>
</protein>
<keyword evidence="3" id="KW-0227">DNA damage</keyword>
<keyword evidence="9" id="KW-1185">Reference proteome</keyword>
<comment type="similarity">
    <text evidence="1">Belongs to the ATP-dependent DNA ligase family.</text>
</comment>
<dbReference type="PANTHER" id="PTHR45674:SF4">
    <property type="entry name" value="DNA LIGASE 1"/>
    <property type="match status" value="1"/>
</dbReference>
<evidence type="ECO:0000313" key="8">
    <source>
        <dbReference type="EMBL" id="KAJ8981389.1"/>
    </source>
</evidence>
<dbReference type="Gene3D" id="1.10.3260.10">
    <property type="entry name" value="DNA ligase, ATP-dependent, N-terminal domain"/>
    <property type="match status" value="1"/>
</dbReference>
<dbReference type="InterPro" id="IPR050191">
    <property type="entry name" value="ATP-dep_DNA_ligase"/>
</dbReference>
<evidence type="ECO:0000313" key="9">
    <source>
        <dbReference type="Proteomes" id="UP001162164"/>
    </source>
</evidence>
<dbReference type="PANTHER" id="PTHR45674">
    <property type="entry name" value="DNA LIGASE 1/3 FAMILY MEMBER"/>
    <property type="match status" value="1"/>
</dbReference>
<keyword evidence="5" id="KW-0234">DNA repair</keyword>
<evidence type="ECO:0000256" key="4">
    <source>
        <dbReference type="ARBA" id="ARBA00023172"/>
    </source>
</evidence>
<feature type="region of interest" description="Disordered" evidence="6">
    <location>
        <begin position="137"/>
        <end position="186"/>
    </location>
</feature>
<evidence type="ECO:0000256" key="6">
    <source>
        <dbReference type="SAM" id="MobiDB-lite"/>
    </source>
</evidence>
<keyword evidence="2" id="KW-0436">Ligase</keyword>
<comment type="caution">
    <text evidence="8">The sequence shown here is derived from an EMBL/GenBank/DDBJ whole genome shotgun (WGS) entry which is preliminary data.</text>
</comment>
<evidence type="ECO:0000259" key="7">
    <source>
        <dbReference type="Pfam" id="PF04675"/>
    </source>
</evidence>
<evidence type="ECO:0000256" key="5">
    <source>
        <dbReference type="ARBA" id="ARBA00023204"/>
    </source>
</evidence>
<dbReference type="Pfam" id="PF04675">
    <property type="entry name" value="DNA_ligase_A_N"/>
    <property type="match status" value="1"/>
</dbReference>
<reference evidence="8" key="1">
    <citation type="journal article" date="2023" name="Insect Mol. Biol.">
        <title>Genome sequencing provides insights into the evolution of gene families encoding plant cell wall-degrading enzymes in longhorned beetles.</title>
        <authorList>
            <person name="Shin N.R."/>
            <person name="Okamura Y."/>
            <person name="Kirsch R."/>
            <person name="Pauchet Y."/>
        </authorList>
    </citation>
    <scope>NUCLEOTIDE SEQUENCE</scope>
    <source>
        <strain evidence="8">MMC_N1</strain>
    </source>
</reference>